<keyword evidence="6 11" id="KW-0067">ATP-binding</keyword>
<reference evidence="15 16" key="1">
    <citation type="journal article" date="2015" name="Biotechnol. Biofuels">
        <title>Enhanced degradation of softwood versus hardwood by the white-rot fungus Pycnoporus coccineus.</title>
        <authorList>
            <person name="Couturier M."/>
            <person name="Navarro D."/>
            <person name="Chevret D."/>
            <person name="Henrissat B."/>
            <person name="Piumi F."/>
            <person name="Ruiz-Duenas F.J."/>
            <person name="Martinez A.T."/>
            <person name="Grigoriev I.V."/>
            <person name="Riley R."/>
            <person name="Lipzen A."/>
            <person name="Berrin J.G."/>
            <person name="Master E.R."/>
            <person name="Rosso M.N."/>
        </authorList>
    </citation>
    <scope>NUCLEOTIDE SEQUENCE [LARGE SCALE GENOMIC DNA]</scope>
    <source>
        <strain evidence="15 16">BRFM310</strain>
    </source>
</reference>
<dbReference type="AlphaFoldDB" id="A0A1Y2IS42"/>
<dbReference type="InterPro" id="IPR014001">
    <property type="entry name" value="Helicase_ATP-bd"/>
</dbReference>
<dbReference type="InterPro" id="IPR027417">
    <property type="entry name" value="P-loop_NTPase"/>
</dbReference>
<dbReference type="GO" id="GO:0005694">
    <property type="term" value="C:chromosome"/>
    <property type="evidence" value="ECO:0007669"/>
    <property type="project" value="TreeGrafter"/>
</dbReference>
<dbReference type="InterPro" id="IPR011545">
    <property type="entry name" value="DEAD/DEAH_box_helicase_dom"/>
</dbReference>
<dbReference type="InterPro" id="IPR032284">
    <property type="entry name" value="RecQ_Zn-bd"/>
</dbReference>
<name>A0A1Y2IS42_TRAC3</name>
<proteinExistence type="inferred from homology"/>
<keyword evidence="4 11" id="KW-0378">Hydrolase</keyword>
<evidence type="ECO:0000256" key="5">
    <source>
        <dbReference type="ARBA" id="ARBA00022806"/>
    </source>
</evidence>
<dbReference type="Pfam" id="PF09382">
    <property type="entry name" value="RQC"/>
    <property type="match status" value="1"/>
</dbReference>
<dbReference type="InterPro" id="IPR004589">
    <property type="entry name" value="DNA_helicase_ATP-dep_RecQ"/>
</dbReference>
<dbReference type="CDD" id="cd17920">
    <property type="entry name" value="DEXHc_RecQ"/>
    <property type="match status" value="1"/>
</dbReference>
<feature type="region of interest" description="Disordered" evidence="12">
    <location>
        <begin position="1"/>
        <end position="50"/>
    </location>
</feature>
<evidence type="ECO:0000256" key="10">
    <source>
        <dbReference type="ARBA" id="ARBA00034617"/>
    </source>
</evidence>
<gene>
    <name evidence="15" type="ORF">PYCCODRAFT_1366730</name>
</gene>
<evidence type="ECO:0000256" key="8">
    <source>
        <dbReference type="ARBA" id="ARBA00023235"/>
    </source>
</evidence>
<dbReference type="FunFam" id="3.40.50.300:FF:000340">
    <property type="entry name" value="Bloom syndrome, RecQ helicase"/>
    <property type="match status" value="1"/>
</dbReference>
<organism evidence="15 16">
    <name type="scientific">Trametes coccinea (strain BRFM310)</name>
    <name type="common">Pycnoporus coccineus</name>
    <dbReference type="NCBI Taxonomy" id="1353009"/>
    <lineage>
        <taxon>Eukaryota</taxon>
        <taxon>Fungi</taxon>
        <taxon>Dikarya</taxon>
        <taxon>Basidiomycota</taxon>
        <taxon>Agaricomycotina</taxon>
        <taxon>Agaricomycetes</taxon>
        <taxon>Polyporales</taxon>
        <taxon>Polyporaceae</taxon>
        <taxon>Trametes</taxon>
    </lineage>
</organism>
<dbReference type="NCBIfam" id="TIGR00614">
    <property type="entry name" value="recQ_fam"/>
    <property type="match status" value="1"/>
</dbReference>
<evidence type="ECO:0000256" key="12">
    <source>
        <dbReference type="SAM" id="MobiDB-lite"/>
    </source>
</evidence>
<dbReference type="Gene3D" id="3.40.50.300">
    <property type="entry name" value="P-loop containing nucleotide triphosphate hydrolases"/>
    <property type="match status" value="2"/>
</dbReference>
<dbReference type="GO" id="GO:0016887">
    <property type="term" value="F:ATP hydrolysis activity"/>
    <property type="evidence" value="ECO:0007669"/>
    <property type="project" value="RHEA"/>
</dbReference>
<dbReference type="EMBL" id="KZ084103">
    <property type="protein sequence ID" value="OSD02762.1"/>
    <property type="molecule type" value="Genomic_DNA"/>
</dbReference>
<dbReference type="GO" id="GO:0003677">
    <property type="term" value="F:DNA binding"/>
    <property type="evidence" value="ECO:0007669"/>
    <property type="project" value="UniProtKB-KW"/>
</dbReference>
<evidence type="ECO:0000256" key="2">
    <source>
        <dbReference type="ARBA" id="ARBA00005446"/>
    </source>
</evidence>
<keyword evidence="9 11" id="KW-0539">Nucleus</keyword>
<evidence type="ECO:0000259" key="13">
    <source>
        <dbReference type="PROSITE" id="PS51192"/>
    </source>
</evidence>
<dbReference type="STRING" id="1353009.A0A1Y2IS42"/>
<feature type="domain" description="Helicase ATP-binding" evidence="13">
    <location>
        <begin position="80"/>
        <end position="253"/>
    </location>
</feature>
<dbReference type="GO" id="GO:0006260">
    <property type="term" value="P:DNA replication"/>
    <property type="evidence" value="ECO:0007669"/>
    <property type="project" value="InterPro"/>
</dbReference>
<keyword evidence="3 11" id="KW-0547">Nucleotide-binding</keyword>
<dbReference type="PROSITE" id="PS51194">
    <property type="entry name" value="HELICASE_CTER"/>
    <property type="match status" value="1"/>
</dbReference>
<dbReference type="GO" id="GO:0043138">
    <property type="term" value="F:3'-5' DNA helicase activity"/>
    <property type="evidence" value="ECO:0007669"/>
    <property type="project" value="UniProtKB-EC"/>
</dbReference>
<dbReference type="EC" id="5.6.2.4" evidence="11"/>
<comment type="subcellular location">
    <subcellularLocation>
        <location evidence="1 11">Nucleus</location>
    </subcellularLocation>
</comment>
<dbReference type="InterPro" id="IPR018982">
    <property type="entry name" value="RQC_domain"/>
</dbReference>
<dbReference type="PANTHER" id="PTHR13710:SF153">
    <property type="entry name" value="RECQ-LIKE DNA HELICASE BLM"/>
    <property type="match status" value="1"/>
</dbReference>
<evidence type="ECO:0000256" key="6">
    <source>
        <dbReference type="ARBA" id="ARBA00022840"/>
    </source>
</evidence>
<evidence type="ECO:0000256" key="1">
    <source>
        <dbReference type="ARBA" id="ARBA00004123"/>
    </source>
</evidence>
<keyword evidence="16" id="KW-1185">Reference proteome</keyword>
<comment type="catalytic activity">
    <reaction evidence="11">
        <text>ATP + H2O = ADP + phosphate + H(+)</text>
        <dbReference type="Rhea" id="RHEA:13065"/>
        <dbReference type="ChEBI" id="CHEBI:15377"/>
        <dbReference type="ChEBI" id="CHEBI:15378"/>
        <dbReference type="ChEBI" id="CHEBI:30616"/>
        <dbReference type="ChEBI" id="CHEBI:43474"/>
        <dbReference type="ChEBI" id="CHEBI:456216"/>
    </reaction>
</comment>
<dbReference type="SMART" id="SM00490">
    <property type="entry name" value="HELICc"/>
    <property type="match status" value="1"/>
</dbReference>
<feature type="compositionally biased region" description="Polar residues" evidence="12">
    <location>
        <begin position="24"/>
        <end position="47"/>
    </location>
</feature>
<dbReference type="Pfam" id="PF00271">
    <property type="entry name" value="Helicase_C"/>
    <property type="match status" value="1"/>
</dbReference>
<evidence type="ECO:0000256" key="3">
    <source>
        <dbReference type="ARBA" id="ARBA00022741"/>
    </source>
</evidence>
<dbReference type="PANTHER" id="PTHR13710">
    <property type="entry name" value="DNA HELICASE RECQ FAMILY MEMBER"/>
    <property type="match status" value="1"/>
</dbReference>
<evidence type="ECO:0000313" key="15">
    <source>
        <dbReference type="EMBL" id="OSD02762.1"/>
    </source>
</evidence>
<dbReference type="Proteomes" id="UP000193067">
    <property type="component" value="Unassembled WGS sequence"/>
</dbReference>
<keyword evidence="5 11" id="KW-0347">Helicase</keyword>
<dbReference type="CDD" id="cd18794">
    <property type="entry name" value="SF2_C_RecQ"/>
    <property type="match status" value="1"/>
</dbReference>
<dbReference type="FunFam" id="3.40.50.300:FF:001389">
    <property type="entry name" value="ATP-dependent DNA helicase RecQ"/>
    <property type="match status" value="1"/>
</dbReference>
<dbReference type="GO" id="GO:0005524">
    <property type="term" value="F:ATP binding"/>
    <property type="evidence" value="ECO:0007669"/>
    <property type="project" value="UniProtKB-KW"/>
</dbReference>
<sequence length="623" mass="70086">MVDSVPAALPSRPDPPVNEHRSSPIVQEVSTPITRFGNPPTTKPTDTTELEDKPYYPRVKEALTKVFRLQSFRTLQLEVICDVMEGLDVFVLFPTGSGKSLTFQLPAVCQDGMTIVVSPLKSLILDQHRALRALGVDVEMLLGEMADSQRKEVWRRLGSGHVPKILYLTPERLEMDGMRSLLQRLQSSGSLARFVIDEAHLITDWGRSFRDAYVQLNTLRTAYPGVPISALTATASPEVQGDITTRLHLKIHAPWKLSANRPNLDYDVRPKTKNVLSEIADFIKNNHPRETGIIYCSSRDKCEEVAKVLRDKFQLSAKHYHAGMADQDKAQVQEEWSSGRIRIIVATIAFGMGIDKPDVRYVIHHSLPNSLNGYYQETGRGGRDGKPAQCILYYSTGDFYNRLRMIRGNPPSQMRDAEEDDIRRVMGYVTNDVQCRRAQVLAFFHEDFDPVHCRQMCNNCRDNTPCVTEDHTADAQKALRLFESLSRRPRARLTPPQFIAALKGSKAQMQVERGWTNDPLHGSCSHLSNDVLARLIDQMLWHNFLSIEQVRGSKDGYCQNYLTVSLSAAQPAFAQLMPTCPSLGPKRMRCGEASSSCCRSVLAGRVEPRVCGRQTAADQYRTL</sequence>
<evidence type="ECO:0000313" key="16">
    <source>
        <dbReference type="Proteomes" id="UP000193067"/>
    </source>
</evidence>
<dbReference type="PROSITE" id="PS51192">
    <property type="entry name" value="HELICASE_ATP_BIND_1"/>
    <property type="match status" value="1"/>
</dbReference>
<dbReference type="GO" id="GO:0005737">
    <property type="term" value="C:cytoplasm"/>
    <property type="evidence" value="ECO:0007669"/>
    <property type="project" value="TreeGrafter"/>
</dbReference>
<dbReference type="SMART" id="SM00487">
    <property type="entry name" value="DEXDc"/>
    <property type="match status" value="1"/>
</dbReference>
<evidence type="ECO:0000256" key="9">
    <source>
        <dbReference type="ARBA" id="ARBA00023242"/>
    </source>
</evidence>
<protein>
    <recommendedName>
        <fullName evidence="11">ATP-dependent DNA helicase</fullName>
        <ecNumber evidence="11">5.6.2.4</ecNumber>
    </recommendedName>
</protein>
<evidence type="ECO:0000259" key="14">
    <source>
        <dbReference type="PROSITE" id="PS51194"/>
    </source>
</evidence>
<accession>A0A1Y2IS42</accession>
<dbReference type="InterPro" id="IPR001650">
    <property type="entry name" value="Helicase_C-like"/>
</dbReference>
<evidence type="ECO:0000256" key="11">
    <source>
        <dbReference type="RuleBase" id="RU364117"/>
    </source>
</evidence>
<dbReference type="GO" id="GO:0005634">
    <property type="term" value="C:nucleus"/>
    <property type="evidence" value="ECO:0007669"/>
    <property type="project" value="UniProtKB-SubCell"/>
</dbReference>
<dbReference type="OrthoDB" id="10261556at2759"/>
<keyword evidence="8" id="KW-0413">Isomerase</keyword>
<dbReference type="GO" id="GO:0009378">
    <property type="term" value="F:four-way junction helicase activity"/>
    <property type="evidence" value="ECO:0007669"/>
    <property type="project" value="TreeGrafter"/>
</dbReference>
<dbReference type="InterPro" id="IPR036390">
    <property type="entry name" value="WH_DNA-bd_sf"/>
</dbReference>
<dbReference type="SUPFAM" id="SSF46785">
    <property type="entry name" value="Winged helix' DNA-binding domain"/>
    <property type="match status" value="1"/>
</dbReference>
<feature type="domain" description="Helicase C-terminal" evidence="14">
    <location>
        <begin position="275"/>
        <end position="430"/>
    </location>
</feature>
<comment type="similarity">
    <text evidence="2 11">Belongs to the helicase family. RecQ subfamily.</text>
</comment>
<dbReference type="GO" id="GO:0000724">
    <property type="term" value="P:double-strand break repair via homologous recombination"/>
    <property type="evidence" value="ECO:0007669"/>
    <property type="project" value="TreeGrafter"/>
</dbReference>
<keyword evidence="7" id="KW-0238">DNA-binding</keyword>
<dbReference type="Pfam" id="PF16124">
    <property type="entry name" value="RecQ_Zn_bind"/>
    <property type="match status" value="1"/>
</dbReference>
<dbReference type="InterPro" id="IPR036388">
    <property type="entry name" value="WH-like_DNA-bd_sf"/>
</dbReference>
<dbReference type="Pfam" id="PF00270">
    <property type="entry name" value="DEAD"/>
    <property type="match status" value="1"/>
</dbReference>
<evidence type="ECO:0000256" key="4">
    <source>
        <dbReference type="ARBA" id="ARBA00022801"/>
    </source>
</evidence>
<comment type="catalytic activity">
    <reaction evidence="10 11">
        <text>Couples ATP hydrolysis with the unwinding of duplex DNA by translocating in the 3'-5' direction.</text>
        <dbReference type="EC" id="5.6.2.4"/>
    </reaction>
</comment>
<dbReference type="SUPFAM" id="SSF52540">
    <property type="entry name" value="P-loop containing nucleoside triphosphate hydrolases"/>
    <property type="match status" value="1"/>
</dbReference>
<dbReference type="Gene3D" id="1.10.10.10">
    <property type="entry name" value="Winged helix-like DNA-binding domain superfamily/Winged helix DNA-binding domain"/>
    <property type="match status" value="1"/>
</dbReference>
<evidence type="ECO:0000256" key="7">
    <source>
        <dbReference type="ARBA" id="ARBA00023125"/>
    </source>
</evidence>